<comment type="similarity">
    <text evidence="1">Belongs to the NADH:flavin oxidoreductase/NADH oxidase family.</text>
</comment>
<evidence type="ECO:0000256" key="3">
    <source>
        <dbReference type="ARBA" id="ARBA00022643"/>
    </source>
</evidence>
<evidence type="ECO:0000256" key="2">
    <source>
        <dbReference type="ARBA" id="ARBA00022630"/>
    </source>
</evidence>
<organism evidence="7 8">
    <name type="scientific">Zopfia rhizophila CBS 207.26</name>
    <dbReference type="NCBI Taxonomy" id="1314779"/>
    <lineage>
        <taxon>Eukaryota</taxon>
        <taxon>Fungi</taxon>
        <taxon>Dikarya</taxon>
        <taxon>Ascomycota</taxon>
        <taxon>Pezizomycotina</taxon>
        <taxon>Dothideomycetes</taxon>
        <taxon>Dothideomycetes incertae sedis</taxon>
        <taxon>Zopfiaceae</taxon>
        <taxon>Zopfia</taxon>
    </lineage>
</organism>
<dbReference type="Pfam" id="PF00724">
    <property type="entry name" value="Oxidored_FMN"/>
    <property type="match status" value="1"/>
</dbReference>
<dbReference type="PANTHER" id="PTHR43656:SF5">
    <property type="entry name" value="NADH:FLAVIN OXIDOREDUCTASE_NADH OXIDASE N-TERMINAL DOMAIN-CONTAINING PROTEIN"/>
    <property type="match status" value="1"/>
</dbReference>
<reference evidence="7" key="1">
    <citation type="journal article" date="2020" name="Stud. Mycol.">
        <title>101 Dothideomycetes genomes: a test case for predicting lifestyles and emergence of pathogens.</title>
        <authorList>
            <person name="Haridas S."/>
            <person name="Albert R."/>
            <person name="Binder M."/>
            <person name="Bloem J."/>
            <person name="Labutti K."/>
            <person name="Salamov A."/>
            <person name="Andreopoulos B."/>
            <person name="Baker S."/>
            <person name="Barry K."/>
            <person name="Bills G."/>
            <person name="Bluhm B."/>
            <person name="Cannon C."/>
            <person name="Castanera R."/>
            <person name="Culley D."/>
            <person name="Daum C."/>
            <person name="Ezra D."/>
            <person name="Gonzalez J."/>
            <person name="Henrissat B."/>
            <person name="Kuo A."/>
            <person name="Liang C."/>
            <person name="Lipzen A."/>
            <person name="Lutzoni F."/>
            <person name="Magnuson J."/>
            <person name="Mondo S."/>
            <person name="Nolan M."/>
            <person name="Ohm R."/>
            <person name="Pangilinan J."/>
            <person name="Park H.-J."/>
            <person name="Ramirez L."/>
            <person name="Alfaro M."/>
            <person name="Sun H."/>
            <person name="Tritt A."/>
            <person name="Yoshinaga Y."/>
            <person name="Zwiers L.-H."/>
            <person name="Turgeon B."/>
            <person name="Goodwin S."/>
            <person name="Spatafora J."/>
            <person name="Crous P."/>
            <person name="Grigoriev I."/>
        </authorList>
    </citation>
    <scope>NUCLEOTIDE SEQUENCE</scope>
    <source>
        <strain evidence="7">CBS 207.26</strain>
    </source>
</reference>
<accession>A0A6A6E7F8</accession>
<dbReference type="InterPro" id="IPR001155">
    <property type="entry name" value="OxRdtase_FMN_N"/>
</dbReference>
<proteinExistence type="inferred from homology"/>
<keyword evidence="4" id="KW-0560">Oxidoreductase</keyword>
<evidence type="ECO:0000259" key="6">
    <source>
        <dbReference type="Pfam" id="PF00724"/>
    </source>
</evidence>
<dbReference type="GO" id="GO:0016491">
    <property type="term" value="F:oxidoreductase activity"/>
    <property type="evidence" value="ECO:0007669"/>
    <property type="project" value="UniProtKB-KW"/>
</dbReference>
<dbReference type="OrthoDB" id="1663137at2759"/>
<dbReference type="InterPro" id="IPR013785">
    <property type="entry name" value="Aldolase_TIM"/>
</dbReference>
<evidence type="ECO:0000256" key="1">
    <source>
        <dbReference type="ARBA" id="ARBA00005979"/>
    </source>
</evidence>
<evidence type="ECO:0000256" key="5">
    <source>
        <dbReference type="SAM" id="MobiDB-lite"/>
    </source>
</evidence>
<dbReference type="SUPFAM" id="SSF51395">
    <property type="entry name" value="FMN-linked oxidoreductases"/>
    <property type="match status" value="1"/>
</dbReference>
<feature type="domain" description="NADH:flavin oxidoreductase/NADH oxidase N-terminal" evidence="6">
    <location>
        <begin position="65"/>
        <end position="227"/>
    </location>
</feature>
<dbReference type="Gene3D" id="3.20.20.70">
    <property type="entry name" value="Aldolase class I"/>
    <property type="match status" value="2"/>
</dbReference>
<evidence type="ECO:0000256" key="4">
    <source>
        <dbReference type="ARBA" id="ARBA00023002"/>
    </source>
</evidence>
<evidence type="ECO:0000313" key="8">
    <source>
        <dbReference type="Proteomes" id="UP000800200"/>
    </source>
</evidence>
<keyword evidence="3" id="KW-0288">FMN</keyword>
<dbReference type="GO" id="GO:0010181">
    <property type="term" value="F:FMN binding"/>
    <property type="evidence" value="ECO:0007669"/>
    <property type="project" value="InterPro"/>
</dbReference>
<dbReference type="AlphaFoldDB" id="A0A6A6E7F8"/>
<evidence type="ECO:0000313" key="7">
    <source>
        <dbReference type="EMBL" id="KAF2186945.1"/>
    </source>
</evidence>
<feature type="region of interest" description="Disordered" evidence="5">
    <location>
        <begin position="92"/>
        <end position="111"/>
    </location>
</feature>
<sequence>MYDTLITAPNRFFKGAMTERLSSWHPTDLLKRGGLGNILTGNMIELDHSEAAGNPIVPRTEGLSDPRFEAFKELATAAKKEGSSIIGQVSHPGRQVESRIQKNPISASDVQPEGSVIGMTFNKPRAVTQEDISKVIEGFAHAAEYLEKTGYDGIQLHGTHGYLLAQFMSETTNKRTDKYGGSIANRARLIVEITEAIRKRIAKSFVLGIKLNSLSGDTYEELTFVHKRESTKKREAFFMEFADLIVPALKETKAYVTGGFRSVGAMVDALKTVDGIGLARPVCQEPRLAKDILSGKVNAVIHQQLEDSDFGVVAGNQIRQMGKD</sequence>
<keyword evidence="8" id="KW-1185">Reference proteome</keyword>
<dbReference type="InterPro" id="IPR051799">
    <property type="entry name" value="NADH_flavin_oxidoreductase"/>
</dbReference>
<keyword evidence="2" id="KW-0285">Flavoprotein</keyword>
<gene>
    <name evidence="7" type="ORF">K469DRAFT_738198</name>
</gene>
<dbReference type="PANTHER" id="PTHR43656">
    <property type="entry name" value="BINDING OXIDOREDUCTASE, PUTATIVE (AFU_ORTHOLOGUE AFUA_2G08260)-RELATED"/>
    <property type="match status" value="1"/>
</dbReference>
<dbReference type="EMBL" id="ML994628">
    <property type="protein sequence ID" value="KAF2186945.1"/>
    <property type="molecule type" value="Genomic_DNA"/>
</dbReference>
<dbReference type="Proteomes" id="UP000800200">
    <property type="component" value="Unassembled WGS sequence"/>
</dbReference>
<protein>
    <submittedName>
        <fullName evidence="7">FMN-linked oxidoreductase</fullName>
    </submittedName>
</protein>
<name>A0A6A6E7F8_9PEZI</name>